<dbReference type="Pfam" id="PF20415">
    <property type="entry name" value="DUF6699"/>
    <property type="match status" value="1"/>
</dbReference>
<evidence type="ECO:0000256" key="1">
    <source>
        <dbReference type="SAM" id="MobiDB-lite"/>
    </source>
</evidence>
<dbReference type="GeneID" id="77731709"/>
<dbReference type="RefSeq" id="XP_052947433.1">
    <property type="nucleotide sequence ID" value="XM_053092504.1"/>
</dbReference>
<dbReference type="InterPro" id="IPR046522">
    <property type="entry name" value="DUF6699"/>
</dbReference>
<dbReference type="AlphaFoldDB" id="A0AA38HCB2"/>
<sequence length="415" mass="45935">MSSGHIPADVWTAISDHVVHPKLHITLSQICTSSRSIYEDEDKWKLLCRSIGVGRGTVEKKDTGWKQKFVEVVMHRERCKLPQCYQFGLPPLSTVGDLLPSPEATQQHQEYLKTSRPCKCGKPFGHSDAHNPPEGTDVLPDEDPHAPGVQVDAMTALFGQLLGAAPLSASQYQQIFNVPLPALGAPIIPAAPPAPQTGDETAETAPQFPPDDVLPQTAAITPHLLPLSYKNRKNVPRQPVLHPFLAETGGVQFQRWLAGQTVLLPIQPYSAADELSGKLEGVDWDVEDERSTEWTGRNFVPLDGHHMLLRAFATNPPVAEMTVSLQELEVRLVNRDGITIKDVIYHLNRYLNKPLSPQDLDKICGRAGRTPDELDEIYSCDTRLAYLARGMPKSRPELGRWGELVAAKWAEAVQY</sequence>
<organism evidence="3 4">
    <name type="scientific">Dioszegia hungarica</name>
    <dbReference type="NCBI Taxonomy" id="4972"/>
    <lineage>
        <taxon>Eukaryota</taxon>
        <taxon>Fungi</taxon>
        <taxon>Dikarya</taxon>
        <taxon>Basidiomycota</taxon>
        <taxon>Agaricomycotina</taxon>
        <taxon>Tremellomycetes</taxon>
        <taxon>Tremellales</taxon>
        <taxon>Bulleribasidiaceae</taxon>
        <taxon>Dioszegia</taxon>
    </lineage>
</organism>
<gene>
    <name evidence="3" type="ORF">MKK02DRAFT_43582</name>
</gene>
<accession>A0AA38HCB2</accession>
<evidence type="ECO:0000313" key="4">
    <source>
        <dbReference type="Proteomes" id="UP001164286"/>
    </source>
</evidence>
<comment type="caution">
    <text evidence="3">The sequence shown here is derived from an EMBL/GenBank/DDBJ whole genome shotgun (WGS) entry which is preliminary data.</text>
</comment>
<keyword evidence="4" id="KW-1185">Reference proteome</keyword>
<reference evidence="3" key="1">
    <citation type="journal article" date="2022" name="G3 (Bethesda)">
        <title>High quality genome of the basidiomycete yeast Dioszegia hungarica PDD-24b-2 isolated from cloud water.</title>
        <authorList>
            <person name="Jarrige D."/>
            <person name="Haridas S."/>
            <person name="Bleykasten-Grosshans C."/>
            <person name="Joly M."/>
            <person name="Nadalig T."/>
            <person name="Sancelme M."/>
            <person name="Vuilleumier S."/>
            <person name="Grigoriev I.V."/>
            <person name="Amato P."/>
            <person name="Bringel F."/>
        </authorList>
    </citation>
    <scope>NUCLEOTIDE SEQUENCE</scope>
    <source>
        <strain evidence="3">PDD-24b-2</strain>
    </source>
</reference>
<dbReference type="Proteomes" id="UP001164286">
    <property type="component" value="Unassembled WGS sequence"/>
</dbReference>
<feature type="domain" description="DUF6699" evidence="2">
    <location>
        <begin position="283"/>
        <end position="362"/>
    </location>
</feature>
<evidence type="ECO:0000313" key="3">
    <source>
        <dbReference type="EMBL" id="KAI9637656.1"/>
    </source>
</evidence>
<proteinExistence type="predicted"/>
<feature type="region of interest" description="Disordered" evidence="1">
    <location>
        <begin position="122"/>
        <end position="148"/>
    </location>
</feature>
<protein>
    <recommendedName>
        <fullName evidence="2">DUF6699 domain-containing protein</fullName>
    </recommendedName>
</protein>
<evidence type="ECO:0000259" key="2">
    <source>
        <dbReference type="Pfam" id="PF20415"/>
    </source>
</evidence>
<name>A0AA38HCB2_9TREE</name>
<dbReference type="EMBL" id="JAKWFO010000004">
    <property type="protein sequence ID" value="KAI9637656.1"/>
    <property type="molecule type" value="Genomic_DNA"/>
</dbReference>